<keyword evidence="3" id="KW-1185">Reference proteome</keyword>
<evidence type="ECO:0000313" key="3">
    <source>
        <dbReference type="Proteomes" id="UP000181897"/>
    </source>
</evidence>
<gene>
    <name evidence="2" type="ORF">BOO69_18760</name>
</gene>
<keyword evidence="2" id="KW-0614">Plasmid</keyword>
<keyword evidence="1" id="KW-0472">Membrane</keyword>
<geneLocation type="plasmid" evidence="2 3">
    <name>unnamed1</name>
</geneLocation>
<protein>
    <submittedName>
        <fullName evidence="2">Glucose dehydrogenase</fullName>
    </submittedName>
</protein>
<feature type="transmembrane region" description="Helical" evidence="1">
    <location>
        <begin position="68"/>
        <end position="85"/>
    </location>
</feature>
<evidence type="ECO:0000256" key="1">
    <source>
        <dbReference type="SAM" id="Phobius"/>
    </source>
</evidence>
<feature type="transmembrane region" description="Helical" evidence="1">
    <location>
        <begin position="91"/>
        <end position="112"/>
    </location>
</feature>
<dbReference type="Proteomes" id="UP000181897">
    <property type="component" value="Plasmid unnamed1"/>
</dbReference>
<keyword evidence="1" id="KW-0812">Transmembrane</keyword>
<proteinExistence type="predicted"/>
<evidence type="ECO:0000313" key="2">
    <source>
        <dbReference type="EMBL" id="APE45612.1"/>
    </source>
</evidence>
<accession>A0A1J0WMM6</accession>
<reference evidence="2 3" key="1">
    <citation type="submission" date="2016-11" db="EMBL/GenBank/DDBJ databases">
        <title>Complete genome sequence of Sulfitobacter sp. AM1-D1, a toxic bacteria associated with marine dinoflagellate Alexandrium minutum in East China Sea.</title>
        <authorList>
            <person name="Yang Q."/>
            <person name="Zhang X."/>
            <person name="Tian X."/>
        </authorList>
    </citation>
    <scope>NUCLEOTIDE SEQUENCE [LARGE SCALE GENOMIC DNA]</scope>
    <source>
        <strain evidence="2 3">AM1-D1</strain>
        <plasmid evidence="2 3">unnamed1</plasmid>
    </source>
</reference>
<feature type="transmembrane region" description="Helical" evidence="1">
    <location>
        <begin position="20"/>
        <end position="39"/>
    </location>
</feature>
<dbReference type="AlphaFoldDB" id="A0A1J0WMM6"/>
<dbReference type="RefSeq" id="WP_071973947.1">
    <property type="nucleotide sequence ID" value="NZ_CP018077.1"/>
</dbReference>
<sequence>MTVPPDHPDRHKTVWGVKILGWLCILLGAVLLAGGVWLIVLGGSWYYGLSGLGLFLTGLLLNRYRTEAVGLYLLVWIGTVGWAWWEVGNDWWAQVPRLVAPSIILVLVLLCTPALSRHASKRLAGSS</sequence>
<keyword evidence="1" id="KW-1133">Transmembrane helix</keyword>
<dbReference type="OrthoDB" id="7027411at2"/>
<dbReference type="EMBL" id="CP018077">
    <property type="protein sequence ID" value="APE45612.1"/>
    <property type="molecule type" value="Genomic_DNA"/>
</dbReference>
<dbReference type="KEGG" id="suam:BOO69_18760"/>
<organism evidence="2 3">
    <name type="scientific">Sulfitobacter alexandrii</name>
    <dbReference type="NCBI Taxonomy" id="1917485"/>
    <lineage>
        <taxon>Bacteria</taxon>
        <taxon>Pseudomonadati</taxon>
        <taxon>Pseudomonadota</taxon>
        <taxon>Alphaproteobacteria</taxon>
        <taxon>Rhodobacterales</taxon>
        <taxon>Roseobacteraceae</taxon>
        <taxon>Sulfitobacter</taxon>
    </lineage>
</organism>
<feature type="transmembrane region" description="Helical" evidence="1">
    <location>
        <begin position="45"/>
        <end position="61"/>
    </location>
</feature>
<name>A0A1J0WMM6_9RHOB</name>